<dbReference type="InterPro" id="IPR051120">
    <property type="entry name" value="ABC_AA/LPS_Transport"/>
</dbReference>
<evidence type="ECO:0000259" key="4">
    <source>
        <dbReference type="PROSITE" id="PS50893"/>
    </source>
</evidence>
<gene>
    <name evidence="5" type="ORF">FHU39_003864</name>
</gene>
<dbReference type="Gene3D" id="3.40.50.300">
    <property type="entry name" value="P-loop containing nucleotide triphosphate hydrolases"/>
    <property type="match status" value="1"/>
</dbReference>
<dbReference type="SMART" id="SM00382">
    <property type="entry name" value="AAA"/>
    <property type="match status" value="1"/>
</dbReference>
<dbReference type="PANTHER" id="PTHR45772:SF3">
    <property type="entry name" value="ABC TRANSPORTER ATP-BINDING PROTEIN"/>
    <property type="match status" value="1"/>
</dbReference>
<evidence type="ECO:0000256" key="2">
    <source>
        <dbReference type="ARBA" id="ARBA00022741"/>
    </source>
</evidence>
<dbReference type="GO" id="GO:0005886">
    <property type="term" value="C:plasma membrane"/>
    <property type="evidence" value="ECO:0007669"/>
    <property type="project" value="TreeGrafter"/>
</dbReference>
<dbReference type="InterPro" id="IPR003439">
    <property type="entry name" value="ABC_transporter-like_ATP-bd"/>
</dbReference>
<reference evidence="5 6" key="1">
    <citation type="submission" date="2020-08" db="EMBL/GenBank/DDBJ databases">
        <title>Sequencing the genomes of 1000 actinobacteria strains.</title>
        <authorList>
            <person name="Klenk H.-P."/>
        </authorList>
    </citation>
    <scope>NUCLEOTIDE SEQUENCE [LARGE SCALE GENOMIC DNA]</scope>
    <source>
        <strain evidence="5 6">DSM 105369</strain>
    </source>
</reference>
<keyword evidence="3 5" id="KW-0067">ATP-binding</keyword>
<sequence>MTLLETHGMSKAYNGVPALVDATAAFDSGQVTALIGPNGAGKTTFFGTLAGEHRATAGSIEFDGHDITKWDADRRARAGIARTFQVARQFSSLSVLENLLLSYQAGQGQWWRPWRTFLPRTVPSYIHELAEVTRLDNLLGRTAGTLPQGDRKRLELAMSLAQDPRVLLLDEPTAGMTDEDCVVTVDVLKDVMTRSPDLCLILTAHDMSVVFALAHRILLMGQGQILLDGTPEEVAGHELARTTYLGAS</sequence>
<dbReference type="Pfam" id="PF00005">
    <property type="entry name" value="ABC_tran"/>
    <property type="match status" value="1"/>
</dbReference>
<name>A0A839NC42_9MICO</name>
<dbReference type="InterPro" id="IPR003593">
    <property type="entry name" value="AAA+_ATPase"/>
</dbReference>
<dbReference type="AlphaFoldDB" id="A0A839NC42"/>
<dbReference type="SUPFAM" id="SSF52540">
    <property type="entry name" value="P-loop containing nucleoside triphosphate hydrolases"/>
    <property type="match status" value="1"/>
</dbReference>
<dbReference type="CDD" id="cd03219">
    <property type="entry name" value="ABC_Mj1267_LivG_branched"/>
    <property type="match status" value="1"/>
</dbReference>
<dbReference type="PROSITE" id="PS50893">
    <property type="entry name" value="ABC_TRANSPORTER_2"/>
    <property type="match status" value="1"/>
</dbReference>
<feature type="domain" description="ABC transporter" evidence="4">
    <location>
        <begin position="4"/>
        <end position="247"/>
    </location>
</feature>
<evidence type="ECO:0000313" key="6">
    <source>
        <dbReference type="Proteomes" id="UP000559182"/>
    </source>
</evidence>
<dbReference type="Proteomes" id="UP000559182">
    <property type="component" value="Unassembled WGS sequence"/>
</dbReference>
<accession>A0A839NC42</accession>
<dbReference type="GO" id="GO:0016887">
    <property type="term" value="F:ATP hydrolysis activity"/>
    <property type="evidence" value="ECO:0007669"/>
    <property type="project" value="InterPro"/>
</dbReference>
<keyword evidence="6" id="KW-1185">Reference proteome</keyword>
<dbReference type="PANTHER" id="PTHR45772">
    <property type="entry name" value="CONSERVED COMPONENT OF ABC TRANSPORTER FOR NATURAL AMINO ACIDS-RELATED"/>
    <property type="match status" value="1"/>
</dbReference>
<protein>
    <submittedName>
        <fullName evidence="5">Branched-chain amino acid transport system ATP-binding protein</fullName>
    </submittedName>
</protein>
<keyword evidence="1" id="KW-0813">Transport</keyword>
<dbReference type="GO" id="GO:0005524">
    <property type="term" value="F:ATP binding"/>
    <property type="evidence" value="ECO:0007669"/>
    <property type="project" value="UniProtKB-KW"/>
</dbReference>
<comment type="caution">
    <text evidence="5">The sequence shown here is derived from an EMBL/GenBank/DDBJ whole genome shotgun (WGS) entry which is preliminary data.</text>
</comment>
<evidence type="ECO:0000256" key="1">
    <source>
        <dbReference type="ARBA" id="ARBA00022448"/>
    </source>
</evidence>
<dbReference type="RefSeq" id="WP_183322259.1">
    <property type="nucleotide sequence ID" value="NZ_JACHVQ010000003.1"/>
</dbReference>
<evidence type="ECO:0000313" key="5">
    <source>
        <dbReference type="EMBL" id="MBB2893833.1"/>
    </source>
</evidence>
<proteinExistence type="predicted"/>
<dbReference type="InterPro" id="IPR027417">
    <property type="entry name" value="P-loop_NTPase"/>
</dbReference>
<evidence type="ECO:0000256" key="3">
    <source>
        <dbReference type="ARBA" id="ARBA00022840"/>
    </source>
</evidence>
<keyword evidence="2" id="KW-0547">Nucleotide-binding</keyword>
<organism evidence="5 6">
    <name type="scientific">Flexivirga oryzae</name>
    <dbReference type="NCBI Taxonomy" id="1794944"/>
    <lineage>
        <taxon>Bacteria</taxon>
        <taxon>Bacillati</taxon>
        <taxon>Actinomycetota</taxon>
        <taxon>Actinomycetes</taxon>
        <taxon>Micrococcales</taxon>
        <taxon>Dermacoccaceae</taxon>
        <taxon>Flexivirga</taxon>
    </lineage>
</organism>
<dbReference type="EMBL" id="JACHVQ010000003">
    <property type="protein sequence ID" value="MBB2893833.1"/>
    <property type="molecule type" value="Genomic_DNA"/>
</dbReference>